<evidence type="ECO:0000256" key="1">
    <source>
        <dbReference type="ARBA" id="ARBA00022553"/>
    </source>
</evidence>
<keyword evidence="3" id="KW-0805">Transcription regulation</keyword>
<dbReference type="SMART" id="SM00448">
    <property type="entry name" value="REC"/>
    <property type="match status" value="1"/>
</dbReference>
<dbReference type="PANTHER" id="PTHR48111">
    <property type="entry name" value="REGULATOR OF RPOS"/>
    <property type="match status" value="1"/>
</dbReference>
<evidence type="ECO:0000256" key="6">
    <source>
        <dbReference type="PROSITE-ProRule" id="PRU00169"/>
    </source>
</evidence>
<keyword evidence="5" id="KW-0804">Transcription</keyword>
<organism evidence="8 9">
    <name type="scientific">Desulfatitalea alkaliphila</name>
    <dbReference type="NCBI Taxonomy" id="2929485"/>
    <lineage>
        <taxon>Bacteria</taxon>
        <taxon>Pseudomonadati</taxon>
        <taxon>Thermodesulfobacteriota</taxon>
        <taxon>Desulfobacteria</taxon>
        <taxon>Desulfobacterales</taxon>
        <taxon>Desulfosarcinaceae</taxon>
        <taxon>Desulfatitalea</taxon>
    </lineage>
</organism>
<evidence type="ECO:0000313" key="9">
    <source>
        <dbReference type="Proteomes" id="UP001165427"/>
    </source>
</evidence>
<dbReference type="GO" id="GO:0000976">
    <property type="term" value="F:transcription cis-regulatory region binding"/>
    <property type="evidence" value="ECO:0007669"/>
    <property type="project" value="TreeGrafter"/>
</dbReference>
<dbReference type="GO" id="GO:0006355">
    <property type="term" value="P:regulation of DNA-templated transcription"/>
    <property type="evidence" value="ECO:0007669"/>
    <property type="project" value="TreeGrafter"/>
</dbReference>
<dbReference type="GO" id="GO:0032993">
    <property type="term" value="C:protein-DNA complex"/>
    <property type="evidence" value="ECO:0007669"/>
    <property type="project" value="TreeGrafter"/>
</dbReference>
<keyword evidence="4" id="KW-0238">DNA-binding</keyword>
<gene>
    <name evidence="8" type="ORF">MRX98_07275</name>
</gene>
<evidence type="ECO:0000259" key="7">
    <source>
        <dbReference type="PROSITE" id="PS50110"/>
    </source>
</evidence>
<dbReference type="PROSITE" id="PS50110">
    <property type="entry name" value="RESPONSE_REGULATORY"/>
    <property type="match status" value="1"/>
</dbReference>
<evidence type="ECO:0000256" key="2">
    <source>
        <dbReference type="ARBA" id="ARBA00023012"/>
    </source>
</evidence>
<dbReference type="RefSeq" id="WP_246904564.1">
    <property type="nucleotide sequence ID" value="NZ_JALJRB010000006.1"/>
</dbReference>
<keyword evidence="1 6" id="KW-0597">Phosphoprotein</keyword>
<dbReference type="Proteomes" id="UP001165427">
    <property type="component" value="Unassembled WGS sequence"/>
</dbReference>
<dbReference type="InterPro" id="IPR039420">
    <property type="entry name" value="WalR-like"/>
</dbReference>
<proteinExistence type="predicted"/>
<evidence type="ECO:0000256" key="3">
    <source>
        <dbReference type="ARBA" id="ARBA00023015"/>
    </source>
</evidence>
<comment type="caution">
    <text evidence="8">The sequence shown here is derived from an EMBL/GenBank/DDBJ whole genome shotgun (WGS) entry which is preliminary data.</text>
</comment>
<evidence type="ECO:0000313" key="8">
    <source>
        <dbReference type="EMBL" id="MCJ8500373.1"/>
    </source>
</evidence>
<accession>A0AA41R2J6</accession>
<evidence type="ECO:0000256" key="5">
    <source>
        <dbReference type="ARBA" id="ARBA00023163"/>
    </source>
</evidence>
<dbReference type="Gene3D" id="3.40.50.2300">
    <property type="match status" value="1"/>
</dbReference>
<keyword evidence="2" id="KW-0902">Two-component regulatory system</keyword>
<dbReference type="PANTHER" id="PTHR48111:SF1">
    <property type="entry name" value="TWO-COMPONENT RESPONSE REGULATOR ORR33"/>
    <property type="match status" value="1"/>
</dbReference>
<reference evidence="8" key="1">
    <citation type="submission" date="2022-04" db="EMBL/GenBank/DDBJ databases">
        <title>Desulfatitalea alkaliphila sp. nov., a novel anaerobic sulfate-reducing bacterium isolated from terrestrial mud volcano, Taman Peninsula, Russia.</title>
        <authorList>
            <person name="Khomyakova M.A."/>
            <person name="Merkel A.Y."/>
            <person name="Slobodkin A.I."/>
        </authorList>
    </citation>
    <scope>NUCLEOTIDE SEQUENCE</scope>
    <source>
        <strain evidence="8">M08but</strain>
    </source>
</reference>
<dbReference type="CDD" id="cd17574">
    <property type="entry name" value="REC_OmpR"/>
    <property type="match status" value="1"/>
</dbReference>
<dbReference type="AlphaFoldDB" id="A0AA41R2J6"/>
<keyword evidence="9" id="KW-1185">Reference proteome</keyword>
<dbReference type="SUPFAM" id="SSF52172">
    <property type="entry name" value="CheY-like"/>
    <property type="match status" value="1"/>
</dbReference>
<dbReference type="GO" id="GO:0000156">
    <property type="term" value="F:phosphorelay response regulator activity"/>
    <property type="evidence" value="ECO:0007669"/>
    <property type="project" value="TreeGrafter"/>
</dbReference>
<dbReference type="Pfam" id="PF00072">
    <property type="entry name" value="Response_reg"/>
    <property type="match status" value="1"/>
</dbReference>
<name>A0AA41R2J6_9BACT</name>
<dbReference type="InterPro" id="IPR011006">
    <property type="entry name" value="CheY-like_superfamily"/>
</dbReference>
<dbReference type="GO" id="GO:0005829">
    <property type="term" value="C:cytosol"/>
    <property type="evidence" value="ECO:0007669"/>
    <property type="project" value="TreeGrafter"/>
</dbReference>
<feature type="modified residue" description="4-aspartylphosphate" evidence="6">
    <location>
        <position position="52"/>
    </location>
</feature>
<sequence length="202" mass="22391">MRILIAEDDLTSRTVLTALLEKRGHTLVVTEDGPAALAALQAPDRPHLAILDWMMPELDGVTVCRRIRALDLEPPPYIILLTTKDAKGDVVAGLDAGADDYITKPYDPDELRARVAVGRRILGLQAALAEKINALQHALDEVRTLQGIVPMCANCKKVRDDQGYWNQVEVYMRTHTDAQISHGICPECARKLYPELDLDDSE</sequence>
<feature type="domain" description="Response regulatory" evidence="7">
    <location>
        <begin position="2"/>
        <end position="119"/>
    </location>
</feature>
<protein>
    <submittedName>
        <fullName evidence="8">Response regulator transcription factor</fullName>
    </submittedName>
</protein>
<dbReference type="EMBL" id="JALJRB010000006">
    <property type="protein sequence ID" value="MCJ8500373.1"/>
    <property type="molecule type" value="Genomic_DNA"/>
</dbReference>
<dbReference type="InterPro" id="IPR001789">
    <property type="entry name" value="Sig_transdc_resp-reg_receiver"/>
</dbReference>
<evidence type="ECO:0000256" key="4">
    <source>
        <dbReference type="ARBA" id="ARBA00023125"/>
    </source>
</evidence>